<sequence>MTTSIVYFTDNFAQSLLSFTDCKAFKIIQNKRQLKLIMYYQLWVDLDKVTNIKFNFQEYKDIWIRYFTLFLNQLYLGKWNQKRESFGKRQTK</sequence>
<protein>
    <submittedName>
        <fullName evidence="1">Uncharacterized protein</fullName>
    </submittedName>
</protein>
<name>U9UW29_RHIID</name>
<evidence type="ECO:0000313" key="1">
    <source>
        <dbReference type="EMBL" id="ESA23932.1"/>
    </source>
</evidence>
<accession>U9UW29</accession>
<proteinExistence type="predicted"/>
<reference evidence="1" key="1">
    <citation type="submission" date="2013-07" db="EMBL/GenBank/DDBJ databases">
        <title>The genome of an arbuscular mycorrhizal fungus provides insights into the evolution of the oldest plant symbiosis.</title>
        <authorList>
            <consortium name="DOE Joint Genome Institute"/>
            <person name="Tisserant E."/>
            <person name="Malbreil M."/>
            <person name="Kuo A."/>
            <person name="Kohler A."/>
            <person name="Symeonidi A."/>
            <person name="Balestrini R."/>
            <person name="Charron P."/>
            <person name="Duensing N."/>
            <person name="Frei-dit-Frey N."/>
            <person name="Gianinazzi-Pearson V."/>
            <person name="Gilbert B."/>
            <person name="Handa Y."/>
            <person name="Hijri M."/>
            <person name="Kaul R."/>
            <person name="Kawaguchi M."/>
            <person name="Krajinski F."/>
            <person name="Lammers P."/>
            <person name="Lapierre D."/>
            <person name="Masclaux F.G."/>
            <person name="Murat C."/>
            <person name="Morin E."/>
            <person name="Ndikumana S."/>
            <person name="Pagni M."/>
            <person name="Petitpierre D."/>
            <person name="Requena N."/>
            <person name="Rosikiewicz P."/>
            <person name="Riley R."/>
            <person name="Saito K."/>
            <person name="San Clemente H."/>
            <person name="Shapiro H."/>
            <person name="van Tuinen D."/>
            <person name="Becard G."/>
            <person name="Bonfante P."/>
            <person name="Paszkowski U."/>
            <person name="Shachar-Hill Y."/>
            <person name="Young J.P."/>
            <person name="Sanders I.R."/>
            <person name="Henrissat B."/>
            <person name="Rensing S.A."/>
            <person name="Grigoriev I.V."/>
            <person name="Corradi N."/>
            <person name="Roux C."/>
            <person name="Martin F."/>
        </authorList>
    </citation>
    <scope>NUCLEOTIDE SEQUENCE</scope>
    <source>
        <strain evidence="1">DAOM 197198</strain>
    </source>
</reference>
<dbReference type="HOGENOM" id="CLU_2414397_0_0_1"/>
<organism evidence="1">
    <name type="scientific">Rhizophagus irregularis (strain DAOM 181602 / DAOM 197198 / MUCL 43194)</name>
    <name type="common">Arbuscular mycorrhizal fungus</name>
    <name type="synonym">Glomus intraradices</name>
    <dbReference type="NCBI Taxonomy" id="747089"/>
    <lineage>
        <taxon>Eukaryota</taxon>
        <taxon>Fungi</taxon>
        <taxon>Fungi incertae sedis</taxon>
        <taxon>Mucoromycota</taxon>
        <taxon>Glomeromycotina</taxon>
        <taxon>Glomeromycetes</taxon>
        <taxon>Glomerales</taxon>
        <taxon>Glomeraceae</taxon>
        <taxon>Rhizophagus</taxon>
    </lineage>
</organism>
<gene>
    <name evidence="1" type="ORF">GLOINDRAFT_14928</name>
</gene>
<dbReference type="EMBL" id="KI274363">
    <property type="protein sequence ID" value="ESA23932.1"/>
    <property type="molecule type" value="Genomic_DNA"/>
</dbReference>
<dbReference type="AlphaFoldDB" id="U9UW29"/>